<organism evidence="9 10">
    <name type="scientific">Paenibacillus alvei</name>
    <name type="common">Bacillus alvei</name>
    <dbReference type="NCBI Taxonomy" id="44250"/>
    <lineage>
        <taxon>Bacteria</taxon>
        <taxon>Bacillati</taxon>
        <taxon>Bacillota</taxon>
        <taxon>Bacilli</taxon>
        <taxon>Bacillales</taxon>
        <taxon>Paenibacillaceae</taxon>
        <taxon>Paenibacillus</taxon>
    </lineage>
</organism>
<feature type="binding site" evidence="5">
    <location>
        <begin position="17"/>
        <end position="22"/>
    </location>
    <ligand>
        <name>NAD(+)</name>
        <dbReference type="ChEBI" id="CHEBI:57540"/>
    </ligand>
</feature>
<evidence type="ECO:0000256" key="2">
    <source>
        <dbReference type="ARBA" id="ARBA00009463"/>
    </source>
</evidence>
<feature type="binding site" evidence="5">
    <location>
        <position position="150"/>
    </location>
    <ligand>
        <name>NAD(+)</name>
        <dbReference type="ChEBI" id="CHEBI:57540"/>
    </ligand>
</feature>
<dbReference type="GO" id="GO:0008691">
    <property type="term" value="F:3-hydroxybutyryl-CoA dehydrogenase activity"/>
    <property type="evidence" value="ECO:0007669"/>
    <property type="project" value="UniProtKB-EC"/>
</dbReference>
<dbReference type="PANTHER" id="PTHR48075:SF5">
    <property type="entry name" value="3-HYDROXYBUTYRYL-COA DEHYDROGENASE"/>
    <property type="match status" value="1"/>
</dbReference>
<dbReference type="Pfam" id="PF00725">
    <property type="entry name" value="3HCDH"/>
    <property type="match status" value="1"/>
</dbReference>
<name>A0A383R725_PAEAL</name>
<keyword evidence="6" id="KW-0472">Membrane</keyword>
<feature type="binding site" evidence="5">
    <location>
        <position position="40"/>
    </location>
    <ligand>
        <name>NAD(+)</name>
        <dbReference type="ChEBI" id="CHEBI:57540"/>
    </ligand>
</feature>
<sequence>MEDYVSGGSLGTVGIIGAGTMGAGIALVCARRGRHVRLQDIKPEVLEAAQAYIGSILSKDVAKGKISAEEKRSTHDLIELVQDMEALSSCSIVIEAIPENLELKRSVFARLTELCSSDALLLSNTSSLSITELAAGLPHPERIIGFHFFNPAPVMPLVEVIRGHKSADACVAAARRFAEELGKVPVLAEDSPGFIVNRVARPYYNEALRIISDRVAKPEQIDRIMKQAGGFKMGPFELQDLIGLDVNLATTESVYTRFNHESRFKPSRIQQRMVQAGSLGRKTGEGFYSYDQ</sequence>
<feature type="domain" description="3-hydroxyacyl-CoA dehydrogenase NAD binding" evidence="8">
    <location>
        <begin position="12"/>
        <end position="190"/>
    </location>
</feature>
<dbReference type="PANTHER" id="PTHR48075">
    <property type="entry name" value="3-HYDROXYACYL-COA DEHYDROGENASE FAMILY PROTEIN"/>
    <property type="match status" value="1"/>
</dbReference>
<dbReference type="Gene3D" id="3.40.50.720">
    <property type="entry name" value="NAD(P)-binding Rossmann-like Domain"/>
    <property type="match status" value="1"/>
</dbReference>
<keyword evidence="6" id="KW-0812">Transmembrane</keyword>
<dbReference type="RefSeq" id="WP_138184748.1">
    <property type="nucleotide sequence ID" value="NZ_LS992241.1"/>
</dbReference>
<proteinExistence type="inferred from homology"/>
<evidence type="ECO:0000256" key="4">
    <source>
        <dbReference type="PIRSR" id="PIRSR000105-1"/>
    </source>
</evidence>
<accession>A0A383R725</accession>
<feature type="binding site" evidence="5">
    <location>
        <position position="104"/>
    </location>
    <ligand>
        <name>NAD(+)</name>
        <dbReference type="ChEBI" id="CHEBI:57540"/>
    </ligand>
</feature>
<dbReference type="GO" id="GO:0006635">
    <property type="term" value="P:fatty acid beta-oxidation"/>
    <property type="evidence" value="ECO:0007669"/>
    <property type="project" value="TreeGrafter"/>
</dbReference>
<dbReference type="FunFam" id="3.40.50.720:FF:000009">
    <property type="entry name" value="Fatty oxidation complex, alpha subunit"/>
    <property type="match status" value="1"/>
</dbReference>
<dbReference type="EC" id="1.1.1.157" evidence="9"/>
<keyword evidence="5" id="KW-0520">NAD</keyword>
<reference evidence="10" key="1">
    <citation type="submission" date="2018-08" db="EMBL/GenBank/DDBJ databases">
        <authorList>
            <person name="Chevrot R."/>
        </authorList>
    </citation>
    <scope>NUCLEOTIDE SEQUENCE [LARGE SCALE GENOMIC DNA]</scope>
</reference>
<comment type="similarity">
    <text evidence="2">Belongs to the 3-hydroxyacyl-CoA dehydrogenase family.</text>
</comment>
<feature type="site" description="Important for catalytic activity" evidence="4">
    <location>
        <position position="147"/>
    </location>
</feature>
<evidence type="ECO:0000259" key="7">
    <source>
        <dbReference type="Pfam" id="PF00725"/>
    </source>
</evidence>
<dbReference type="InterPro" id="IPR022694">
    <property type="entry name" value="3-OHacyl-CoA_DH"/>
</dbReference>
<dbReference type="SUPFAM" id="SSF48179">
    <property type="entry name" value="6-phosphogluconate dehydrogenase C-terminal domain-like"/>
    <property type="match status" value="1"/>
</dbReference>
<feature type="binding site" evidence="5">
    <location>
        <position position="282"/>
    </location>
    <ligand>
        <name>NAD(+)</name>
        <dbReference type="ChEBI" id="CHEBI:57540"/>
    </ligand>
</feature>
<dbReference type="AlphaFoldDB" id="A0A383R725"/>
<dbReference type="InterPro" id="IPR008927">
    <property type="entry name" value="6-PGluconate_DH-like_C_sf"/>
</dbReference>
<dbReference type="GO" id="GO:0070403">
    <property type="term" value="F:NAD+ binding"/>
    <property type="evidence" value="ECO:0007669"/>
    <property type="project" value="InterPro"/>
</dbReference>
<evidence type="ECO:0000313" key="10">
    <source>
        <dbReference type="Proteomes" id="UP000304148"/>
    </source>
</evidence>
<feature type="binding site" evidence="5">
    <location>
        <position position="126"/>
    </location>
    <ligand>
        <name>NAD(+)</name>
        <dbReference type="ChEBI" id="CHEBI:57540"/>
    </ligand>
</feature>
<evidence type="ECO:0000259" key="8">
    <source>
        <dbReference type="Pfam" id="PF02737"/>
    </source>
</evidence>
<feature type="transmembrane region" description="Helical" evidence="6">
    <location>
        <begin position="12"/>
        <end position="30"/>
    </location>
</feature>
<dbReference type="Pfam" id="PF02737">
    <property type="entry name" value="3HCDH_N"/>
    <property type="match status" value="1"/>
</dbReference>
<dbReference type="Proteomes" id="UP000304148">
    <property type="component" value="Chromosome"/>
</dbReference>
<evidence type="ECO:0000313" key="9">
    <source>
        <dbReference type="EMBL" id="SYX82382.1"/>
    </source>
</evidence>
<dbReference type="InterPro" id="IPR036291">
    <property type="entry name" value="NAD(P)-bd_dom_sf"/>
</dbReference>
<dbReference type="EMBL" id="LS992241">
    <property type="protein sequence ID" value="SYX82382.1"/>
    <property type="molecule type" value="Genomic_DNA"/>
</dbReference>
<evidence type="ECO:0000256" key="6">
    <source>
        <dbReference type="SAM" id="Phobius"/>
    </source>
</evidence>
<dbReference type="InterPro" id="IPR006108">
    <property type="entry name" value="3HC_DH_C"/>
</dbReference>
<evidence type="ECO:0000256" key="3">
    <source>
        <dbReference type="ARBA" id="ARBA00023002"/>
    </source>
</evidence>
<gene>
    <name evidence="9" type="primary">mmgB</name>
    <name evidence="9" type="ORF">PBLR_10804</name>
</gene>
<dbReference type="PIRSF" id="PIRSF000105">
    <property type="entry name" value="HCDH"/>
    <property type="match status" value="1"/>
</dbReference>
<dbReference type="Gene3D" id="1.10.1040.50">
    <property type="match status" value="1"/>
</dbReference>
<comment type="pathway">
    <text evidence="1">Lipid metabolism; butanoate metabolism.</text>
</comment>
<feature type="domain" description="3-hydroxyacyl-CoA dehydrogenase C-terminal" evidence="7">
    <location>
        <begin position="193"/>
        <end position="290"/>
    </location>
</feature>
<evidence type="ECO:0000256" key="5">
    <source>
        <dbReference type="PIRSR" id="PIRSR000105-2"/>
    </source>
</evidence>
<protein>
    <submittedName>
        <fullName evidence="9">3-hydroxybutyryl-CoA dehydrogenase</fullName>
        <ecNumber evidence="9">1.1.1.157</ecNumber>
    </submittedName>
</protein>
<keyword evidence="3 9" id="KW-0560">Oxidoreductase</keyword>
<dbReference type="SUPFAM" id="SSF51735">
    <property type="entry name" value="NAD(P)-binding Rossmann-fold domains"/>
    <property type="match status" value="1"/>
</dbReference>
<keyword evidence="6" id="KW-1133">Transmembrane helix</keyword>
<feature type="binding site" evidence="5">
    <location>
        <position position="99"/>
    </location>
    <ligand>
        <name>NAD(+)</name>
        <dbReference type="ChEBI" id="CHEBI:57540"/>
    </ligand>
</feature>
<evidence type="ECO:0000256" key="1">
    <source>
        <dbReference type="ARBA" id="ARBA00005086"/>
    </source>
</evidence>
<dbReference type="InterPro" id="IPR006176">
    <property type="entry name" value="3-OHacyl-CoA_DH_NAD-bd"/>
</dbReference>